<keyword evidence="4" id="KW-1185">Reference proteome</keyword>
<dbReference type="AlphaFoldDB" id="D0LWG7"/>
<sequence>MKPSARLFQRIDAVRQSYWFLPSLMAVGAVLLAAATLVADQALRPTTWDGWGVVFYSQAEGARSLLSTIAGSMITVAGVTFSITIAAVSYASAQYGPRILGNFMRDRGNQITLGTFIATFLYCLILMRTVRGASEDGGEAFVPHLSVLVGMLLALASLGVLIYFIHHVTESMYLPRVVARIGRTLVRSIEREFPEMCDASAGDEDEDGDGEDGDGDEDEDGDGGGDGDGDQMPELPAAFYQEARAVHAGDDAGYVQKIDVSALVVLGQSSDLLIQIVRTPGDFVQPGAPLALVWSPERASDDTVELVRMAFAWGAQRSITQDLRFPADELVEIAARALSPGVNDPFSAINCMDWLGTALLVLGKRRLPSAQRRDEDGVLRLLLEPLTFANYAATALAQMRPYAASDRNAALHQLAVIADLVAALPRRSYRRVLLAHAHSLMDDAAAALSPDSVNALRARMALIVQLAQAQSEAQTLAIRHAWESHPA</sequence>
<dbReference type="HOGENOM" id="CLU_032303_1_1_7"/>
<gene>
    <name evidence="3" type="ordered locus">Hoch_5129</name>
</gene>
<dbReference type="EMBL" id="CP001804">
    <property type="protein sequence ID" value="ACY17617.1"/>
    <property type="molecule type" value="Genomic_DNA"/>
</dbReference>
<name>D0LWG7_HALO1</name>
<dbReference type="Proteomes" id="UP000001880">
    <property type="component" value="Chromosome"/>
</dbReference>
<accession>D0LWG7</accession>
<feature type="compositionally biased region" description="Acidic residues" evidence="1">
    <location>
        <begin position="201"/>
        <end position="231"/>
    </location>
</feature>
<evidence type="ECO:0000256" key="2">
    <source>
        <dbReference type="SAM" id="Phobius"/>
    </source>
</evidence>
<dbReference type="InterPro" id="IPR018723">
    <property type="entry name" value="DUF2254_membrane"/>
</dbReference>
<keyword evidence="2" id="KW-0472">Membrane</keyword>
<dbReference type="Pfam" id="PF10011">
    <property type="entry name" value="DUF2254"/>
    <property type="match status" value="1"/>
</dbReference>
<evidence type="ECO:0000313" key="4">
    <source>
        <dbReference type="Proteomes" id="UP000001880"/>
    </source>
</evidence>
<dbReference type="KEGG" id="hoh:Hoch_5129"/>
<dbReference type="RefSeq" id="WP_012830209.1">
    <property type="nucleotide sequence ID" value="NC_013440.1"/>
</dbReference>
<feature type="transmembrane region" description="Helical" evidence="2">
    <location>
        <begin position="20"/>
        <end position="39"/>
    </location>
</feature>
<evidence type="ECO:0000256" key="1">
    <source>
        <dbReference type="SAM" id="MobiDB-lite"/>
    </source>
</evidence>
<protein>
    <recommendedName>
        <fullName evidence="5">DUF2254 domain-containing protein</fullName>
    </recommendedName>
</protein>
<dbReference type="OrthoDB" id="2955631at2"/>
<evidence type="ECO:0000313" key="3">
    <source>
        <dbReference type="EMBL" id="ACY17617.1"/>
    </source>
</evidence>
<feature type="region of interest" description="Disordered" evidence="1">
    <location>
        <begin position="196"/>
        <end position="234"/>
    </location>
</feature>
<keyword evidence="2" id="KW-0812">Transmembrane</keyword>
<dbReference type="STRING" id="502025.Hoch_5129"/>
<evidence type="ECO:0008006" key="5">
    <source>
        <dbReference type="Google" id="ProtNLM"/>
    </source>
</evidence>
<feature type="transmembrane region" description="Helical" evidence="2">
    <location>
        <begin position="142"/>
        <end position="165"/>
    </location>
</feature>
<feature type="transmembrane region" description="Helical" evidence="2">
    <location>
        <begin position="111"/>
        <end position="130"/>
    </location>
</feature>
<reference evidence="3 4" key="1">
    <citation type="journal article" date="2010" name="Stand. Genomic Sci.">
        <title>Complete genome sequence of Haliangium ochraceum type strain (SMP-2).</title>
        <authorList>
            <consortium name="US DOE Joint Genome Institute (JGI-PGF)"/>
            <person name="Ivanova N."/>
            <person name="Daum C."/>
            <person name="Lang E."/>
            <person name="Abt B."/>
            <person name="Kopitz M."/>
            <person name="Saunders E."/>
            <person name="Lapidus A."/>
            <person name="Lucas S."/>
            <person name="Glavina Del Rio T."/>
            <person name="Nolan M."/>
            <person name="Tice H."/>
            <person name="Copeland A."/>
            <person name="Cheng J.F."/>
            <person name="Chen F."/>
            <person name="Bruce D."/>
            <person name="Goodwin L."/>
            <person name="Pitluck S."/>
            <person name="Mavromatis K."/>
            <person name="Pati A."/>
            <person name="Mikhailova N."/>
            <person name="Chen A."/>
            <person name="Palaniappan K."/>
            <person name="Land M."/>
            <person name="Hauser L."/>
            <person name="Chang Y.J."/>
            <person name="Jeffries C.D."/>
            <person name="Detter J.C."/>
            <person name="Brettin T."/>
            <person name="Rohde M."/>
            <person name="Goker M."/>
            <person name="Bristow J."/>
            <person name="Markowitz V."/>
            <person name="Eisen J.A."/>
            <person name="Hugenholtz P."/>
            <person name="Kyrpides N.C."/>
            <person name="Klenk H.P."/>
        </authorList>
    </citation>
    <scope>NUCLEOTIDE SEQUENCE [LARGE SCALE GENOMIC DNA]</scope>
    <source>
        <strain evidence="4">DSM 14365 / CIP 107738 / JCM 11303 / AJ 13395 / SMP-2</strain>
    </source>
</reference>
<proteinExistence type="predicted"/>
<keyword evidence="2" id="KW-1133">Transmembrane helix</keyword>
<feature type="transmembrane region" description="Helical" evidence="2">
    <location>
        <begin position="65"/>
        <end position="90"/>
    </location>
</feature>
<dbReference type="eggNOG" id="COG4325">
    <property type="taxonomic scope" value="Bacteria"/>
</dbReference>
<organism evidence="3 4">
    <name type="scientific">Haliangium ochraceum (strain DSM 14365 / JCM 11303 / SMP-2)</name>
    <dbReference type="NCBI Taxonomy" id="502025"/>
    <lineage>
        <taxon>Bacteria</taxon>
        <taxon>Pseudomonadati</taxon>
        <taxon>Myxococcota</taxon>
        <taxon>Polyangia</taxon>
        <taxon>Haliangiales</taxon>
        <taxon>Kofleriaceae</taxon>
        <taxon>Haliangium</taxon>
    </lineage>
</organism>